<dbReference type="Proteomes" id="UP000693700">
    <property type="component" value="Segment"/>
</dbReference>
<evidence type="ECO:0000313" key="1">
    <source>
        <dbReference type="EMBL" id="QWY13549.1"/>
    </source>
</evidence>
<proteinExistence type="predicted"/>
<evidence type="ECO:0000313" key="2">
    <source>
        <dbReference type="Proteomes" id="UP000693700"/>
    </source>
</evidence>
<reference evidence="2" key="1">
    <citation type="submission" date="2021-05" db="EMBL/GenBank/DDBJ databases">
        <authorList>
            <person name="Huang J."/>
            <person name="Zhang Y."/>
            <person name="Chen H."/>
        </authorList>
    </citation>
    <scope>NUCLEOTIDE SEQUENCE [LARGE SCALE GENOMIC DNA]</scope>
</reference>
<protein>
    <submittedName>
        <fullName evidence="1">Uncharacterized protein</fullName>
    </submittedName>
</protein>
<organism evidence="1 2">
    <name type="scientific">Vibrio phage vB_VpP_DE18</name>
    <dbReference type="NCBI Taxonomy" id="2836122"/>
    <lineage>
        <taxon>Viruses</taxon>
        <taxon>Duplodnaviria</taxon>
        <taxon>Heunggongvirae</taxon>
        <taxon>Uroviricota</taxon>
        <taxon>Caudoviricetes</taxon>
        <taxon>Autographivirales</taxon>
        <taxon>Autoscriptoviridae</taxon>
        <taxon>Maculvirus</taxon>
        <taxon>Maculvirus DE18</taxon>
        <taxon>Maculvirus KF2</taxon>
    </lineage>
</organism>
<accession>A0A8F3C863</accession>
<sequence length="107" mass="11980">MSLRVVREQRADNLPLRERGSWAERLTERNAEVGSIWEQLPDVSELETRLYAAIASGAYRGHIECDKGSIRGGLVLQGTRTGRIDTRHYNLSNRPGTFSIPYGADGH</sequence>
<keyword evidence="2" id="KW-1185">Reference proteome</keyword>
<dbReference type="EMBL" id="MZ182247">
    <property type="protein sequence ID" value="QWY13549.1"/>
    <property type="molecule type" value="Genomic_DNA"/>
</dbReference>
<name>A0A8F3C863_9CAUD</name>